<evidence type="ECO:0000256" key="8">
    <source>
        <dbReference type="SAM" id="MobiDB-lite"/>
    </source>
</evidence>
<protein>
    <submittedName>
        <fullName evidence="10">Zinc finger protein ZAT10</fullName>
    </submittedName>
</protein>
<evidence type="ECO:0000256" key="6">
    <source>
        <dbReference type="ARBA" id="ARBA00023163"/>
    </source>
</evidence>
<dbReference type="InterPro" id="IPR013087">
    <property type="entry name" value="Znf_C2H2_type"/>
</dbReference>
<feature type="domain" description="C2H2-type" evidence="9">
    <location>
        <begin position="100"/>
        <end position="122"/>
    </location>
</feature>
<keyword evidence="1" id="KW-0479">Metal-binding</keyword>
<sequence>MLVNTSKQQPRIPSQLTAAVEKMIPPLIRMPSPAGSSDESSNLQIEKGSKRKRSEHKCSLCDAGSPSHKRYLGGRKTSHRKALSQSAAGASTAIGSQRIYQCSICLKGFPTGQALGGHMSHHCDFGGTSFIAGSSTMPATSLLASTEFELNIPPVPEASFESVGRCGLLKKEDRILKALPYKKRFSIKFLASA</sequence>
<dbReference type="InterPro" id="IPR044653">
    <property type="entry name" value="AZF1/2/3-like"/>
</dbReference>
<dbReference type="PROSITE" id="PS50157">
    <property type="entry name" value="ZINC_FINGER_C2H2_2"/>
    <property type="match status" value="1"/>
</dbReference>
<evidence type="ECO:0000256" key="2">
    <source>
        <dbReference type="ARBA" id="ARBA00022737"/>
    </source>
</evidence>
<dbReference type="PROSITE" id="PS00028">
    <property type="entry name" value="ZINC_FINGER_C2H2_1"/>
    <property type="match status" value="1"/>
</dbReference>
<evidence type="ECO:0000313" key="11">
    <source>
        <dbReference type="Proteomes" id="UP000236161"/>
    </source>
</evidence>
<dbReference type="PANTHER" id="PTHR45988">
    <property type="entry name" value="C2H2 TYPE ZINC FINGER TRANSCRIPTION FACTOR FAMILY-RELATED"/>
    <property type="match status" value="1"/>
</dbReference>
<evidence type="ECO:0000256" key="5">
    <source>
        <dbReference type="ARBA" id="ARBA00023015"/>
    </source>
</evidence>
<dbReference type="GO" id="GO:0005634">
    <property type="term" value="C:nucleus"/>
    <property type="evidence" value="ECO:0007669"/>
    <property type="project" value="TreeGrafter"/>
</dbReference>
<keyword evidence="3 7" id="KW-0863">Zinc-finger</keyword>
<keyword evidence="2" id="KW-0677">Repeat</keyword>
<dbReference type="AlphaFoldDB" id="A0A2I0AFF4"/>
<dbReference type="InterPro" id="IPR036236">
    <property type="entry name" value="Znf_C2H2_sf"/>
</dbReference>
<dbReference type="GO" id="GO:0000976">
    <property type="term" value="F:transcription cis-regulatory region binding"/>
    <property type="evidence" value="ECO:0007669"/>
    <property type="project" value="TreeGrafter"/>
</dbReference>
<keyword evidence="5" id="KW-0805">Transcription regulation</keyword>
<keyword evidence="11" id="KW-1185">Reference proteome</keyword>
<feature type="compositionally biased region" description="Polar residues" evidence="8">
    <location>
        <begin position="34"/>
        <end position="44"/>
    </location>
</feature>
<accession>A0A2I0AFF4</accession>
<dbReference type="Proteomes" id="UP000236161">
    <property type="component" value="Unassembled WGS sequence"/>
</dbReference>
<evidence type="ECO:0000256" key="3">
    <source>
        <dbReference type="ARBA" id="ARBA00022771"/>
    </source>
</evidence>
<evidence type="ECO:0000313" key="10">
    <source>
        <dbReference type="EMBL" id="PKA54282.1"/>
    </source>
</evidence>
<evidence type="ECO:0000256" key="7">
    <source>
        <dbReference type="PROSITE-ProRule" id="PRU00042"/>
    </source>
</evidence>
<reference evidence="10 11" key="1">
    <citation type="journal article" date="2017" name="Nature">
        <title>The Apostasia genome and the evolution of orchids.</title>
        <authorList>
            <person name="Zhang G.Q."/>
            <person name="Liu K.W."/>
            <person name="Li Z."/>
            <person name="Lohaus R."/>
            <person name="Hsiao Y.Y."/>
            <person name="Niu S.C."/>
            <person name="Wang J.Y."/>
            <person name="Lin Y.C."/>
            <person name="Xu Q."/>
            <person name="Chen L.J."/>
            <person name="Yoshida K."/>
            <person name="Fujiwara S."/>
            <person name="Wang Z.W."/>
            <person name="Zhang Y.Q."/>
            <person name="Mitsuda N."/>
            <person name="Wang M."/>
            <person name="Liu G.H."/>
            <person name="Pecoraro L."/>
            <person name="Huang H.X."/>
            <person name="Xiao X.J."/>
            <person name="Lin M."/>
            <person name="Wu X.Y."/>
            <person name="Wu W.L."/>
            <person name="Chen Y.Y."/>
            <person name="Chang S.B."/>
            <person name="Sakamoto S."/>
            <person name="Ohme-Takagi M."/>
            <person name="Yagi M."/>
            <person name="Zeng S.J."/>
            <person name="Shen C.Y."/>
            <person name="Yeh C.M."/>
            <person name="Luo Y.B."/>
            <person name="Tsai W.C."/>
            <person name="Van de Peer Y."/>
            <person name="Liu Z.J."/>
        </authorList>
    </citation>
    <scope>NUCLEOTIDE SEQUENCE [LARGE SCALE GENOMIC DNA]</scope>
    <source>
        <strain evidence="11">cv. Shenzhen</strain>
        <tissue evidence="10">Stem</tissue>
    </source>
</reference>
<feature type="region of interest" description="Disordered" evidence="8">
    <location>
        <begin position="28"/>
        <end position="62"/>
    </location>
</feature>
<dbReference type="OrthoDB" id="40579at2759"/>
<evidence type="ECO:0000256" key="1">
    <source>
        <dbReference type="ARBA" id="ARBA00022723"/>
    </source>
</evidence>
<keyword evidence="4" id="KW-0862">Zinc</keyword>
<dbReference type="STRING" id="1088818.A0A2I0AFF4"/>
<name>A0A2I0AFF4_9ASPA</name>
<feature type="compositionally biased region" description="Basic residues" evidence="8">
    <location>
        <begin position="69"/>
        <end position="82"/>
    </location>
</feature>
<dbReference type="GO" id="GO:0008270">
    <property type="term" value="F:zinc ion binding"/>
    <property type="evidence" value="ECO:0007669"/>
    <property type="project" value="UniProtKB-KW"/>
</dbReference>
<organism evidence="10 11">
    <name type="scientific">Apostasia shenzhenica</name>
    <dbReference type="NCBI Taxonomy" id="1088818"/>
    <lineage>
        <taxon>Eukaryota</taxon>
        <taxon>Viridiplantae</taxon>
        <taxon>Streptophyta</taxon>
        <taxon>Embryophyta</taxon>
        <taxon>Tracheophyta</taxon>
        <taxon>Spermatophyta</taxon>
        <taxon>Magnoliopsida</taxon>
        <taxon>Liliopsida</taxon>
        <taxon>Asparagales</taxon>
        <taxon>Orchidaceae</taxon>
        <taxon>Apostasioideae</taxon>
        <taxon>Apostasia</taxon>
    </lineage>
</organism>
<evidence type="ECO:0000256" key="4">
    <source>
        <dbReference type="ARBA" id="ARBA00022833"/>
    </source>
</evidence>
<proteinExistence type="predicted"/>
<feature type="region of interest" description="Disordered" evidence="8">
    <location>
        <begin position="69"/>
        <end position="88"/>
    </location>
</feature>
<gene>
    <name evidence="10" type="primary">ZAT10</name>
    <name evidence="10" type="ORF">AXF42_Ash000115</name>
</gene>
<evidence type="ECO:0000259" key="9">
    <source>
        <dbReference type="PROSITE" id="PS50157"/>
    </source>
</evidence>
<dbReference type="GO" id="GO:0003700">
    <property type="term" value="F:DNA-binding transcription factor activity"/>
    <property type="evidence" value="ECO:0007669"/>
    <property type="project" value="InterPro"/>
</dbReference>
<keyword evidence="6" id="KW-0804">Transcription</keyword>
<dbReference type="Gene3D" id="3.30.160.60">
    <property type="entry name" value="Classic Zinc Finger"/>
    <property type="match status" value="1"/>
</dbReference>
<dbReference type="SUPFAM" id="SSF57667">
    <property type="entry name" value="beta-beta-alpha zinc fingers"/>
    <property type="match status" value="1"/>
</dbReference>
<dbReference type="EMBL" id="KZ451982">
    <property type="protein sequence ID" value="PKA54282.1"/>
    <property type="molecule type" value="Genomic_DNA"/>
</dbReference>
<dbReference type="Pfam" id="PF13912">
    <property type="entry name" value="zf-C2H2_6"/>
    <property type="match status" value="1"/>
</dbReference>
<dbReference type="PANTHER" id="PTHR45988:SF1">
    <property type="entry name" value="ZINC FINGER PROTEIN AZF2"/>
    <property type="match status" value="1"/>
</dbReference>